<evidence type="ECO:0000259" key="1">
    <source>
        <dbReference type="Pfam" id="PF00501"/>
    </source>
</evidence>
<dbReference type="Pfam" id="PF00501">
    <property type="entry name" value="AMP-binding"/>
    <property type="match status" value="1"/>
</dbReference>
<dbReference type="PROSITE" id="PS00455">
    <property type="entry name" value="AMP_BINDING"/>
    <property type="match status" value="1"/>
</dbReference>
<feature type="domain" description="AMP-dependent synthetase/ligase" evidence="1">
    <location>
        <begin position="44"/>
        <end position="392"/>
    </location>
</feature>
<dbReference type="PANTHER" id="PTHR43767:SF1">
    <property type="entry name" value="NONRIBOSOMAL PEPTIDE SYNTHASE PES1 (EUROFUNG)-RELATED"/>
    <property type="match status" value="1"/>
</dbReference>
<keyword evidence="2" id="KW-0436">Ligase</keyword>
<reference evidence="2" key="1">
    <citation type="submission" date="2021-01" db="EMBL/GenBank/DDBJ databases">
        <title>Whole genome shotgun sequence of Actinocatenispora rupis NBRC 107355.</title>
        <authorList>
            <person name="Komaki H."/>
            <person name="Tamura T."/>
        </authorList>
    </citation>
    <scope>NUCLEOTIDE SEQUENCE</scope>
    <source>
        <strain evidence="2">NBRC 107355</strain>
    </source>
</reference>
<sequence>MTPKPLDLGILFDVAADRGVPTEVRLSRPFDLAPDGGVSWRMPALAELVRDTAGALRAAGAGPGATVAVVKDNHWDIVLLACAAARIGAVPALLSADLPPDTLAVLLARLDPAVLVAAPRVLSTVDMAGLVERTVALPGPGTVPAGAVPLDDLRGHRAPPPYRRRDDDPLVVHHTSGTTGVPKLVVHSTRTIIRRLAGFEAVRWPLLASRRTDTVASAIAFHHGRAVPWSVSVTWLAPRRMLLLADRDPAVAGPVLRACPPSTLETDPATYVRWTPLTAGADTPFRDVRLYVSTFDAAHPPMVRAYLGASRRRLPVWMQGWGQTETGPLTFRFLTRGSLAARGRRRPTTRDLGRPVPGRTRLRIVDEHTFQPVPDGRPGLVLARTDARCLGYVGEQDRWDDKVDGPWWNTGDIGVLSRGALRLLDREVDRVPGGSCLELEDVLEDRLPAVVEATVLAAPGGPAVPVLVTADGRLDGTAFRAATRDLPPLTEPVVVTWDELPRTATGKVRRAELRARLRTAAVPGTGRWT</sequence>
<organism evidence="2 3">
    <name type="scientific">Actinocatenispora rupis</name>
    <dbReference type="NCBI Taxonomy" id="519421"/>
    <lineage>
        <taxon>Bacteria</taxon>
        <taxon>Bacillati</taxon>
        <taxon>Actinomycetota</taxon>
        <taxon>Actinomycetes</taxon>
        <taxon>Micromonosporales</taxon>
        <taxon>Micromonosporaceae</taxon>
        <taxon>Actinocatenispora</taxon>
    </lineage>
</organism>
<dbReference type="InterPro" id="IPR000873">
    <property type="entry name" value="AMP-dep_synth/lig_dom"/>
</dbReference>
<dbReference type="GO" id="GO:0016878">
    <property type="term" value="F:acid-thiol ligase activity"/>
    <property type="evidence" value="ECO:0007669"/>
    <property type="project" value="UniProtKB-ARBA"/>
</dbReference>
<name>A0A8J3J2Q7_9ACTN</name>
<dbReference type="SUPFAM" id="SSF56801">
    <property type="entry name" value="Acetyl-CoA synthetase-like"/>
    <property type="match status" value="1"/>
</dbReference>
<evidence type="ECO:0000313" key="3">
    <source>
        <dbReference type="Proteomes" id="UP000612808"/>
    </source>
</evidence>
<dbReference type="InterPro" id="IPR045851">
    <property type="entry name" value="AMP-bd_C_sf"/>
</dbReference>
<evidence type="ECO:0000313" key="2">
    <source>
        <dbReference type="EMBL" id="GID11020.1"/>
    </source>
</evidence>
<gene>
    <name evidence="2" type="ORF">Aru02nite_19090</name>
</gene>
<dbReference type="RefSeq" id="WP_203656716.1">
    <property type="nucleotide sequence ID" value="NZ_BAAAZM010000004.1"/>
</dbReference>
<dbReference type="InterPro" id="IPR042099">
    <property type="entry name" value="ANL_N_sf"/>
</dbReference>
<keyword evidence="3" id="KW-1185">Reference proteome</keyword>
<dbReference type="Gene3D" id="3.40.50.12780">
    <property type="entry name" value="N-terminal domain of ligase-like"/>
    <property type="match status" value="1"/>
</dbReference>
<dbReference type="InterPro" id="IPR050237">
    <property type="entry name" value="ATP-dep_AMP-bd_enzyme"/>
</dbReference>
<dbReference type="Gene3D" id="3.30.300.30">
    <property type="match status" value="1"/>
</dbReference>
<dbReference type="AlphaFoldDB" id="A0A8J3J2Q7"/>
<dbReference type="PANTHER" id="PTHR43767">
    <property type="entry name" value="LONG-CHAIN-FATTY-ACID--COA LIGASE"/>
    <property type="match status" value="1"/>
</dbReference>
<protein>
    <submittedName>
        <fullName evidence="2">Putative fatty-acid-CoA ligase FadD</fullName>
    </submittedName>
</protein>
<dbReference type="Proteomes" id="UP000612808">
    <property type="component" value="Unassembled WGS sequence"/>
</dbReference>
<comment type="caution">
    <text evidence="2">The sequence shown here is derived from an EMBL/GenBank/DDBJ whole genome shotgun (WGS) entry which is preliminary data.</text>
</comment>
<proteinExistence type="predicted"/>
<dbReference type="EMBL" id="BOMB01000010">
    <property type="protein sequence ID" value="GID11020.1"/>
    <property type="molecule type" value="Genomic_DNA"/>
</dbReference>
<accession>A0A8J3J2Q7</accession>
<dbReference type="InterPro" id="IPR020845">
    <property type="entry name" value="AMP-binding_CS"/>
</dbReference>